<accession>A0A0F9ENG1</accession>
<dbReference type="InterPro" id="IPR009057">
    <property type="entry name" value="Homeodomain-like_sf"/>
</dbReference>
<evidence type="ECO:0000259" key="4">
    <source>
        <dbReference type="PROSITE" id="PS01124"/>
    </source>
</evidence>
<keyword evidence="3" id="KW-0804">Transcription</keyword>
<gene>
    <name evidence="5" type="ORF">LCGC14_2345440</name>
</gene>
<dbReference type="EMBL" id="LAZR01034027">
    <property type="protein sequence ID" value="KKL46450.1"/>
    <property type="molecule type" value="Genomic_DNA"/>
</dbReference>
<dbReference type="SMART" id="SM00342">
    <property type="entry name" value="HTH_ARAC"/>
    <property type="match status" value="1"/>
</dbReference>
<evidence type="ECO:0000256" key="3">
    <source>
        <dbReference type="ARBA" id="ARBA00023163"/>
    </source>
</evidence>
<evidence type="ECO:0000256" key="1">
    <source>
        <dbReference type="ARBA" id="ARBA00023015"/>
    </source>
</evidence>
<comment type="caution">
    <text evidence="5">The sequence shown here is derived from an EMBL/GenBank/DDBJ whole genome shotgun (WGS) entry which is preliminary data.</text>
</comment>
<keyword evidence="2" id="KW-0238">DNA-binding</keyword>
<evidence type="ECO:0000256" key="2">
    <source>
        <dbReference type="ARBA" id="ARBA00023125"/>
    </source>
</evidence>
<dbReference type="InterPro" id="IPR018060">
    <property type="entry name" value="HTH_AraC"/>
</dbReference>
<dbReference type="AlphaFoldDB" id="A0A0F9ENG1"/>
<proteinExistence type="predicted"/>
<dbReference type="GO" id="GO:0043565">
    <property type="term" value="F:sequence-specific DNA binding"/>
    <property type="evidence" value="ECO:0007669"/>
    <property type="project" value="InterPro"/>
</dbReference>
<feature type="domain" description="HTH araC/xylS-type" evidence="4">
    <location>
        <begin position="203"/>
        <end position="304"/>
    </location>
</feature>
<keyword evidence="1" id="KW-0805">Transcription regulation</keyword>
<dbReference type="Gene3D" id="1.10.10.60">
    <property type="entry name" value="Homeodomain-like"/>
    <property type="match status" value="1"/>
</dbReference>
<evidence type="ECO:0000313" key="5">
    <source>
        <dbReference type="EMBL" id="KKL46450.1"/>
    </source>
</evidence>
<sequence>MKDGTNTPLKINSISEFHQSMSLKKPKHPLISLVNFKDIVKHKDEVLREFVFGFYTIAIKKDFKGKFKYGQNHYDFDEGVMSFISPGQLLSESNANEDPISGHLLMFHPDFLRGYALEEKLMTMGFFSYSLCEALYLSEDEQQMIEGVMNNIGTEYNSSIDLYSQDVMISHLEVLLNYSNRFYNRQFITRKHINNDLLANLEKELNSYMDSNASQNEGLPTVQMLSKKLNVSPSYLSDMLKGLTGLTVQQHIQEKLIDKAKTLLSTTSLRVAEVAYLLGFEHPQSLNRIFKKKTDVSPLQYRRSFFKN</sequence>
<dbReference type="PANTHER" id="PTHR43280">
    <property type="entry name" value="ARAC-FAMILY TRANSCRIPTIONAL REGULATOR"/>
    <property type="match status" value="1"/>
</dbReference>
<dbReference type="PROSITE" id="PS01124">
    <property type="entry name" value="HTH_ARAC_FAMILY_2"/>
    <property type="match status" value="1"/>
</dbReference>
<dbReference type="Pfam" id="PF12833">
    <property type="entry name" value="HTH_18"/>
    <property type="match status" value="1"/>
</dbReference>
<dbReference type="PANTHER" id="PTHR43280:SF32">
    <property type="entry name" value="TRANSCRIPTIONAL REGULATORY PROTEIN"/>
    <property type="match status" value="1"/>
</dbReference>
<organism evidence="5">
    <name type="scientific">marine sediment metagenome</name>
    <dbReference type="NCBI Taxonomy" id="412755"/>
    <lineage>
        <taxon>unclassified sequences</taxon>
        <taxon>metagenomes</taxon>
        <taxon>ecological metagenomes</taxon>
    </lineage>
</organism>
<protein>
    <recommendedName>
        <fullName evidence="4">HTH araC/xylS-type domain-containing protein</fullName>
    </recommendedName>
</protein>
<dbReference type="SUPFAM" id="SSF46689">
    <property type="entry name" value="Homeodomain-like"/>
    <property type="match status" value="1"/>
</dbReference>
<dbReference type="GO" id="GO:0003700">
    <property type="term" value="F:DNA-binding transcription factor activity"/>
    <property type="evidence" value="ECO:0007669"/>
    <property type="project" value="InterPro"/>
</dbReference>
<reference evidence="5" key="1">
    <citation type="journal article" date="2015" name="Nature">
        <title>Complex archaea that bridge the gap between prokaryotes and eukaryotes.</title>
        <authorList>
            <person name="Spang A."/>
            <person name="Saw J.H."/>
            <person name="Jorgensen S.L."/>
            <person name="Zaremba-Niedzwiedzka K."/>
            <person name="Martijn J."/>
            <person name="Lind A.E."/>
            <person name="van Eijk R."/>
            <person name="Schleper C."/>
            <person name="Guy L."/>
            <person name="Ettema T.J."/>
        </authorList>
    </citation>
    <scope>NUCLEOTIDE SEQUENCE</scope>
</reference>
<name>A0A0F9ENG1_9ZZZZ</name>